<gene>
    <name evidence="2" type="ORF">psal_cds_1115</name>
</gene>
<accession>S4W4T4</accession>
<evidence type="ECO:0000313" key="2">
    <source>
        <dbReference type="EMBL" id="AGO85350.1"/>
    </source>
</evidence>
<keyword evidence="3" id="KW-1185">Reference proteome</keyword>
<dbReference type="RefSeq" id="YP_008438426.1">
    <property type="nucleotide sequence ID" value="NC_022098.1"/>
</dbReference>
<dbReference type="EMBL" id="KC977571">
    <property type="protein sequence ID" value="AGO85350.1"/>
    <property type="molecule type" value="Genomic_DNA"/>
</dbReference>
<dbReference type="Proteomes" id="UP000204584">
    <property type="component" value="Segment"/>
</dbReference>
<dbReference type="KEGG" id="vg:16607137"/>
<dbReference type="GeneID" id="16607137"/>
<proteinExistence type="predicted"/>
<feature type="region of interest" description="Disordered" evidence="1">
    <location>
        <begin position="74"/>
        <end position="129"/>
    </location>
</feature>
<protein>
    <submittedName>
        <fullName evidence="2">Uncharacterized protein</fullName>
    </submittedName>
</protein>
<evidence type="ECO:0000256" key="1">
    <source>
        <dbReference type="SAM" id="MobiDB-lite"/>
    </source>
</evidence>
<organism evidence="2 3">
    <name type="scientific">Pandoravirus salinus</name>
    <dbReference type="NCBI Taxonomy" id="1349410"/>
    <lineage>
        <taxon>Viruses</taxon>
        <taxon>Pandoravirus</taxon>
    </lineage>
</organism>
<evidence type="ECO:0000313" key="3">
    <source>
        <dbReference type="Proteomes" id="UP000204584"/>
    </source>
</evidence>
<feature type="compositionally biased region" description="Basic and acidic residues" evidence="1">
    <location>
        <begin position="89"/>
        <end position="100"/>
    </location>
</feature>
<feature type="compositionally biased region" description="Low complexity" evidence="1">
    <location>
        <begin position="74"/>
        <end position="85"/>
    </location>
</feature>
<name>S4W4T4_9VIRU</name>
<sequence>MRFFRNWRALSPFAPLSLSFFHGDGPCARRGLAPHPHGPQDDASGTIAGANVGGRLTVMDWDFFLLQRVDSFATTETPGPGFTGPDLATQKEARGREPRLDAQQPIYGKNEGNREKMQARCRLGTRPCA</sequence>
<reference evidence="2 3" key="1">
    <citation type="journal article" date="2013" name="Science">
        <title>Pandoraviruses: amoeba viruses with genomes up to 2.5 Mb reaching that of parasitic eukaryotes.</title>
        <authorList>
            <person name="Philippe N."/>
            <person name="Legendre M."/>
            <person name="Doutre G."/>
            <person name="Coute Y."/>
            <person name="Poirot O."/>
            <person name="Lescot M."/>
            <person name="Arslan D."/>
            <person name="Seltzer V."/>
            <person name="Bertaux L."/>
            <person name="Bruley C."/>
            <person name="Garin J."/>
            <person name="Claverie J.M."/>
            <person name="Abergel C."/>
        </authorList>
    </citation>
    <scope>NUCLEOTIDE SEQUENCE [LARGE SCALE GENOMIC DNA]</scope>
</reference>